<proteinExistence type="predicted"/>
<reference evidence="1" key="1">
    <citation type="submission" date="2021-05" db="EMBL/GenBank/DDBJ databases">
        <authorList>
            <person name="Alioto T."/>
            <person name="Alioto T."/>
            <person name="Gomez Garrido J."/>
        </authorList>
    </citation>
    <scope>NUCLEOTIDE SEQUENCE</scope>
</reference>
<protein>
    <submittedName>
        <fullName evidence="1">(northern house mosquito) hypothetical protein</fullName>
    </submittedName>
</protein>
<dbReference type="AlphaFoldDB" id="A0A8D8B6U3"/>
<sequence>MTAQKQIYSYSFIFNATPQRKQTHKQRKYRAIVGKYLMFLMNPHNPYAEPPCKEMRRRRLDEFAKIPVPRTKEESLAKKEEEIEQRRARIEEENRLRAERIHLKPTLRPPPPPKRFAFNCLKFLWERRKNPPQTDPTSTTSAKAVRFQLFKVPVGLGSWCAQPTL</sequence>
<name>A0A8D8B6U3_CULPI</name>
<evidence type="ECO:0000313" key="1">
    <source>
        <dbReference type="EMBL" id="CAG6470311.1"/>
    </source>
</evidence>
<accession>A0A8D8B6U3</accession>
<dbReference type="EMBL" id="HBUE01065082">
    <property type="protein sequence ID" value="CAG6470311.1"/>
    <property type="molecule type" value="Transcribed_RNA"/>
</dbReference>
<organism evidence="1">
    <name type="scientific">Culex pipiens</name>
    <name type="common">House mosquito</name>
    <dbReference type="NCBI Taxonomy" id="7175"/>
    <lineage>
        <taxon>Eukaryota</taxon>
        <taxon>Metazoa</taxon>
        <taxon>Ecdysozoa</taxon>
        <taxon>Arthropoda</taxon>
        <taxon>Hexapoda</taxon>
        <taxon>Insecta</taxon>
        <taxon>Pterygota</taxon>
        <taxon>Neoptera</taxon>
        <taxon>Endopterygota</taxon>
        <taxon>Diptera</taxon>
        <taxon>Nematocera</taxon>
        <taxon>Culicoidea</taxon>
        <taxon>Culicidae</taxon>
        <taxon>Culicinae</taxon>
        <taxon>Culicini</taxon>
        <taxon>Culex</taxon>
        <taxon>Culex</taxon>
    </lineage>
</organism>